<keyword evidence="3" id="KW-1185">Reference proteome</keyword>
<comment type="caution">
    <text evidence="2">The sequence shown here is derived from an EMBL/GenBank/DDBJ whole genome shotgun (WGS) entry which is preliminary data.</text>
</comment>
<evidence type="ECO:0000313" key="2">
    <source>
        <dbReference type="EMBL" id="MCM2436365.1"/>
    </source>
</evidence>
<dbReference type="InterPro" id="IPR056906">
    <property type="entry name" value="ORF2/G2P_dom"/>
</dbReference>
<accession>A0ABT0VF14</accession>
<dbReference type="RefSeq" id="WP_250966269.1">
    <property type="nucleotide sequence ID" value="NZ_JAGMVS010000002.1"/>
</dbReference>
<gene>
    <name evidence="2" type="ORF">KAK10_00085</name>
</gene>
<reference evidence="2" key="1">
    <citation type="submission" date="2021-04" db="EMBL/GenBank/DDBJ databases">
        <title>Taxonomic assessment of Weissella genus.</title>
        <authorList>
            <person name="Fanelli F."/>
            <person name="Chieffi D."/>
            <person name="Dell'Aquila A."/>
            <person name="Gyu-Sung C."/>
            <person name="Franz C.M.A.P."/>
            <person name="Fusco V."/>
        </authorList>
    </citation>
    <scope>NUCLEOTIDE SEQUENCE</scope>
    <source>
        <strain evidence="2">LMG 25373</strain>
    </source>
</reference>
<sequence length="262" mass="31128">MKIYNQKIIRTGPYVEVWEYSKPIITHTDEPIDSSELTDKKKKRRSFDELTTDEQKKRLLRMEISRLQAKWRLLRLVDCNYDDRTSFLTITTKENISDRAIFLNMIKTFIKRYNYTVYNTKKSKLQYVAVLEKQQRGSWHSHILLFNVPFVDHSQLLKIWGHGAVRINKVDVDSKENRGRYVTKYFEKGIGQELLESFGKKSYLSSRNLKKPEEEKILLNGKLSFSESVVLFESNYVSKIYRDGHLIDNPVHYRKIKFDTSI</sequence>
<protein>
    <submittedName>
        <fullName evidence="2">Rep protein</fullName>
    </submittedName>
</protein>
<evidence type="ECO:0000313" key="3">
    <source>
        <dbReference type="Proteomes" id="UP001057481"/>
    </source>
</evidence>
<feature type="domain" description="Replication-associated protein ORF2/G2P" evidence="1">
    <location>
        <begin position="86"/>
        <end position="189"/>
    </location>
</feature>
<dbReference type="Proteomes" id="UP001057481">
    <property type="component" value="Unassembled WGS sequence"/>
</dbReference>
<evidence type="ECO:0000259" key="1">
    <source>
        <dbReference type="Pfam" id="PF23343"/>
    </source>
</evidence>
<organism evidence="2 3">
    <name type="scientific">Periweissella beninensis</name>
    <dbReference type="NCBI Taxonomy" id="504936"/>
    <lineage>
        <taxon>Bacteria</taxon>
        <taxon>Bacillati</taxon>
        <taxon>Bacillota</taxon>
        <taxon>Bacilli</taxon>
        <taxon>Lactobacillales</taxon>
        <taxon>Lactobacillaceae</taxon>
        <taxon>Periweissella</taxon>
    </lineage>
</organism>
<proteinExistence type="predicted"/>
<dbReference type="EMBL" id="JAGMVS010000002">
    <property type="protein sequence ID" value="MCM2436365.1"/>
    <property type="molecule type" value="Genomic_DNA"/>
</dbReference>
<dbReference type="Pfam" id="PF23343">
    <property type="entry name" value="REP_ORF2-G2P"/>
    <property type="match status" value="1"/>
</dbReference>
<name>A0ABT0VF14_9LACO</name>